<dbReference type="PANTHER" id="PTHR45953">
    <property type="entry name" value="IDURONATE 2-SULFATASE"/>
    <property type="match status" value="1"/>
</dbReference>
<evidence type="ECO:0000256" key="1">
    <source>
        <dbReference type="ARBA" id="ARBA00022723"/>
    </source>
</evidence>
<dbReference type="Gene3D" id="3.40.720.10">
    <property type="entry name" value="Alkaline Phosphatase, subunit A"/>
    <property type="match status" value="1"/>
</dbReference>
<accession>A0A3D9V6W4</accession>
<dbReference type="GO" id="GO:0004423">
    <property type="term" value="F:iduronate-2-sulfatase activity"/>
    <property type="evidence" value="ECO:0007669"/>
    <property type="project" value="TreeGrafter"/>
</dbReference>
<dbReference type="InterPro" id="IPR000917">
    <property type="entry name" value="Sulfatase_N"/>
</dbReference>
<evidence type="ECO:0000256" key="2">
    <source>
        <dbReference type="ARBA" id="ARBA00022801"/>
    </source>
</evidence>
<keyword evidence="1" id="KW-0479">Metal-binding</keyword>
<protein>
    <submittedName>
        <fullName evidence="4">Arylsulfatase A-like enzyme</fullName>
    </submittedName>
</protein>
<dbReference type="Pfam" id="PF00884">
    <property type="entry name" value="Sulfatase"/>
    <property type="match status" value="1"/>
</dbReference>
<dbReference type="GO" id="GO:0046872">
    <property type="term" value="F:metal ion binding"/>
    <property type="evidence" value="ECO:0007669"/>
    <property type="project" value="UniProtKB-KW"/>
</dbReference>
<keyword evidence="2" id="KW-0378">Hydrolase</keyword>
<dbReference type="RefSeq" id="WP_115850072.1">
    <property type="nucleotide sequence ID" value="NZ_QTUC01000001.1"/>
</dbReference>
<proteinExistence type="predicted"/>
<reference evidence="4 5" key="1">
    <citation type="submission" date="2018-08" db="EMBL/GenBank/DDBJ databases">
        <title>Sequencing the genomes of 1000 actinobacteria strains.</title>
        <authorList>
            <person name="Klenk H.-P."/>
        </authorList>
    </citation>
    <scope>NUCLEOTIDE SEQUENCE [LARGE SCALE GENOMIC DNA]</scope>
    <source>
        <strain evidence="4 5">DSM 22891</strain>
    </source>
</reference>
<gene>
    <name evidence="4" type="ORF">DFJ64_1841</name>
</gene>
<dbReference type="EMBL" id="QTUC01000001">
    <property type="protein sequence ID" value="REF36433.1"/>
    <property type="molecule type" value="Genomic_DNA"/>
</dbReference>
<dbReference type="OrthoDB" id="9777306at2"/>
<dbReference type="Proteomes" id="UP000256485">
    <property type="component" value="Unassembled WGS sequence"/>
</dbReference>
<dbReference type="InterPro" id="IPR017850">
    <property type="entry name" value="Alkaline_phosphatase_core_sf"/>
</dbReference>
<dbReference type="GO" id="GO:0005737">
    <property type="term" value="C:cytoplasm"/>
    <property type="evidence" value="ECO:0007669"/>
    <property type="project" value="TreeGrafter"/>
</dbReference>
<organism evidence="4 5">
    <name type="scientific">Thermasporomyces composti</name>
    <dbReference type="NCBI Taxonomy" id="696763"/>
    <lineage>
        <taxon>Bacteria</taxon>
        <taxon>Bacillati</taxon>
        <taxon>Actinomycetota</taxon>
        <taxon>Actinomycetes</taxon>
        <taxon>Propionibacteriales</taxon>
        <taxon>Nocardioidaceae</taxon>
        <taxon>Thermasporomyces</taxon>
    </lineage>
</organism>
<sequence>MTELPNILLVMTDQHRAGFTAGEGFPLDTMPFTDSLAAAGTRFRNAYTTSPACVPARTSLLTGRFPTAHRVRQNSATHHVLRGDDLLDVLRRAGYSLHFAGKTHMYRGRQDFDSFAGPYWHERGPEGSQQDQAFSAWLRSIDHGPTTEPTPFPLECQFPYRIVSDAIAGLSRRDRGRPFFGWVSFPEPHNPYQAPEPYFSMFPEEVVPDRLCGPEAARAKGGAWRWLADLLESKRPGYDRLWRRYRATYCGMLRLIDDQIRRLVTWLDDDGCLDDTLIILLADHGDYVGEYGLQRKGAGMPEALMRVPFAVRGPGVRAHDNNRDFVSLVDVFPTLCEVVGADIPDGVQGRSLWPLLTGADYPVEEFGEIYAERGFGGLPYEEDARIPLHFPYEGPTYDELNSVTQSGTTRMLRHGRWKLLYDVTGRGELYDLERDPMELDNRWDDPDLRDVRARLTERLLWWSTRVVDDLPRARYEPRRAPRNYYAPFRVRETG</sequence>
<dbReference type="SUPFAM" id="SSF53649">
    <property type="entry name" value="Alkaline phosphatase-like"/>
    <property type="match status" value="1"/>
</dbReference>
<evidence type="ECO:0000259" key="3">
    <source>
        <dbReference type="Pfam" id="PF00884"/>
    </source>
</evidence>
<evidence type="ECO:0000313" key="4">
    <source>
        <dbReference type="EMBL" id="REF36433.1"/>
    </source>
</evidence>
<keyword evidence="5" id="KW-1185">Reference proteome</keyword>
<name>A0A3D9V6W4_THECX</name>
<evidence type="ECO:0000313" key="5">
    <source>
        <dbReference type="Proteomes" id="UP000256485"/>
    </source>
</evidence>
<feature type="domain" description="Sulfatase N-terminal" evidence="3">
    <location>
        <begin position="5"/>
        <end position="340"/>
    </location>
</feature>
<dbReference type="PANTHER" id="PTHR45953:SF1">
    <property type="entry name" value="IDURONATE 2-SULFATASE"/>
    <property type="match status" value="1"/>
</dbReference>
<dbReference type="AlphaFoldDB" id="A0A3D9V6W4"/>
<comment type="caution">
    <text evidence="4">The sequence shown here is derived from an EMBL/GenBank/DDBJ whole genome shotgun (WGS) entry which is preliminary data.</text>
</comment>